<feature type="coiled-coil region" evidence="1">
    <location>
        <begin position="177"/>
        <end position="204"/>
    </location>
</feature>
<sequence>MAGVGSDPPFLSVSVTEPVKMGSGMQAYISYRVSTKTNMQDFRETEKIVIRRFSDFVWLYERLMECYKGAVIPSLPGKNAVEKFRFTAEFIEVRRKALDVFLKRVTAHPELRKSEDVKNFLQADEEIWAMEKTRSTESSVFKKKPSDFMQMLKDVQSRVSDAVMRKEKVVEETDPEYERMKHYVVELEEHLAEAQRHAMRLVKRQRESGKNLADFSKALKLLSQCESGALKQTLSDVADRAEELAAKQQKQGLDLLLTFEEPLKEYVGIVQNIKVAMADRAHAYREHQELLEAYSLKKLSLEKQRLLRPDKAGDMEADLQLSKEQCDEAQTRYQRIVDLMNQDMLRFQEGKTHDLGLVLQNFARAQAELAMCTADTWGTLLPVLGSSSMTREEDAYT</sequence>
<dbReference type="FunFam" id="3.30.1520.10:FF:000028">
    <property type="entry name" value="sorting nexin 1 isoform X2"/>
    <property type="match status" value="1"/>
</dbReference>
<dbReference type="PANTHER" id="PTHR10555:SF170">
    <property type="entry name" value="FI18122P1"/>
    <property type="match status" value="1"/>
</dbReference>
<dbReference type="InterPro" id="IPR036871">
    <property type="entry name" value="PX_dom_sf"/>
</dbReference>
<evidence type="ECO:0000313" key="4">
    <source>
        <dbReference type="Proteomes" id="UP000822688"/>
    </source>
</evidence>
<dbReference type="Proteomes" id="UP000822688">
    <property type="component" value="Chromosome 4"/>
</dbReference>
<evidence type="ECO:0000259" key="2">
    <source>
        <dbReference type="PROSITE" id="PS50195"/>
    </source>
</evidence>
<keyword evidence="4" id="KW-1185">Reference proteome</keyword>
<gene>
    <name evidence="3" type="ORF">KC19_4G006300</name>
</gene>
<feature type="domain" description="PX" evidence="2">
    <location>
        <begin position="9"/>
        <end position="128"/>
    </location>
</feature>
<dbReference type="GO" id="GO:0035091">
    <property type="term" value="F:phosphatidylinositol binding"/>
    <property type="evidence" value="ECO:0007669"/>
    <property type="project" value="InterPro"/>
</dbReference>
<protein>
    <recommendedName>
        <fullName evidence="2">PX domain-containing protein</fullName>
    </recommendedName>
</protein>
<dbReference type="Gene3D" id="1.20.1270.60">
    <property type="entry name" value="Arfaptin homology (AH) domain/BAR domain"/>
    <property type="match status" value="1"/>
</dbReference>
<dbReference type="Gene3D" id="3.30.1520.10">
    <property type="entry name" value="Phox-like domain"/>
    <property type="match status" value="1"/>
</dbReference>
<dbReference type="OrthoDB" id="5227681at2759"/>
<keyword evidence="1" id="KW-0175">Coiled coil</keyword>
<reference evidence="3" key="1">
    <citation type="submission" date="2020-06" db="EMBL/GenBank/DDBJ databases">
        <title>WGS assembly of Ceratodon purpureus strain R40.</title>
        <authorList>
            <person name="Carey S.B."/>
            <person name="Jenkins J."/>
            <person name="Shu S."/>
            <person name="Lovell J.T."/>
            <person name="Sreedasyam A."/>
            <person name="Maumus F."/>
            <person name="Tiley G.P."/>
            <person name="Fernandez-Pozo N."/>
            <person name="Barry K."/>
            <person name="Chen C."/>
            <person name="Wang M."/>
            <person name="Lipzen A."/>
            <person name="Daum C."/>
            <person name="Saski C.A."/>
            <person name="Payton A.C."/>
            <person name="Mcbreen J.C."/>
            <person name="Conrad R.E."/>
            <person name="Kollar L.M."/>
            <person name="Olsson S."/>
            <person name="Huttunen S."/>
            <person name="Landis J.B."/>
            <person name="Wickett N.J."/>
            <person name="Johnson M.G."/>
            <person name="Rensing S.A."/>
            <person name="Grimwood J."/>
            <person name="Schmutz J."/>
            <person name="Mcdaniel S.F."/>
        </authorList>
    </citation>
    <scope>NUCLEOTIDE SEQUENCE</scope>
    <source>
        <strain evidence="3">R40</strain>
    </source>
</reference>
<dbReference type="InterPro" id="IPR015404">
    <property type="entry name" value="Vps5_C"/>
</dbReference>
<dbReference type="PROSITE" id="PS50195">
    <property type="entry name" value="PX"/>
    <property type="match status" value="1"/>
</dbReference>
<evidence type="ECO:0000313" key="3">
    <source>
        <dbReference type="EMBL" id="KAG0578215.1"/>
    </source>
</evidence>
<dbReference type="EMBL" id="CM026424">
    <property type="protein sequence ID" value="KAG0578215.1"/>
    <property type="molecule type" value="Genomic_DNA"/>
</dbReference>
<dbReference type="GO" id="GO:0005768">
    <property type="term" value="C:endosome"/>
    <property type="evidence" value="ECO:0007669"/>
    <property type="project" value="UniProtKB-ARBA"/>
</dbReference>
<dbReference type="Pfam" id="PF09325">
    <property type="entry name" value="Vps5"/>
    <property type="match status" value="1"/>
</dbReference>
<dbReference type="CDD" id="cd06859">
    <property type="entry name" value="PX_SNX1_2_like"/>
    <property type="match status" value="1"/>
</dbReference>
<accession>A0A8T0I5E4</accession>
<feature type="coiled-coil region" evidence="1">
    <location>
        <begin position="284"/>
        <end position="332"/>
    </location>
</feature>
<dbReference type="SMART" id="SM00312">
    <property type="entry name" value="PX"/>
    <property type="match status" value="1"/>
</dbReference>
<proteinExistence type="predicted"/>
<dbReference type="AlphaFoldDB" id="A0A8T0I5E4"/>
<dbReference type="CDD" id="cd07596">
    <property type="entry name" value="BAR_SNX"/>
    <property type="match status" value="1"/>
</dbReference>
<evidence type="ECO:0000256" key="1">
    <source>
        <dbReference type="SAM" id="Coils"/>
    </source>
</evidence>
<dbReference type="InterPro" id="IPR001683">
    <property type="entry name" value="PX_dom"/>
</dbReference>
<organism evidence="3 4">
    <name type="scientific">Ceratodon purpureus</name>
    <name type="common">Fire moss</name>
    <name type="synonym">Dicranum purpureum</name>
    <dbReference type="NCBI Taxonomy" id="3225"/>
    <lineage>
        <taxon>Eukaryota</taxon>
        <taxon>Viridiplantae</taxon>
        <taxon>Streptophyta</taxon>
        <taxon>Embryophyta</taxon>
        <taxon>Bryophyta</taxon>
        <taxon>Bryophytina</taxon>
        <taxon>Bryopsida</taxon>
        <taxon>Dicranidae</taxon>
        <taxon>Pseudoditrichales</taxon>
        <taxon>Ditrichaceae</taxon>
        <taxon>Ceratodon</taxon>
    </lineage>
</organism>
<dbReference type="InterPro" id="IPR027267">
    <property type="entry name" value="AH/BAR_dom_sf"/>
</dbReference>
<name>A0A8T0I5E4_CERPU</name>
<dbReference type="SUPFAM" id="SSF103657">
    <property type="entry name" value="BAR/IMD domain-like"/>
    <property type="match status" value="1"/>
</dbReference>
<dbReference type="PANTHER" id="PTHR10555">
    <property type="entry name" value="SORTING NEXIN"/>
    <property type="match status" value="1"/>
</dbReference>
<dbReference type="Pfam" id="PF00787">
    <property type="entry name" value="PX"/>
    <property type="match status" value="1"/>
</dbReference>
<dbReference type="SUPFAM" id="SSF64268">
    <property type="entry name" value="PX domain"/>
    <property type="match status" value="1"/>
</dbReference>
<comment type="caution">
    <text evidence="3">The sequence shown here is derived from an EMBL/GenBank/DDBJ whole genome shotgun (WGS) entry which is preliminary data.</text>
</comment>